<dbReference type="AlphaFoldDB" id="A0A1H4IH83"/>
<gene>
    <name evidence="3" type="ORF">SAMN04490239_0738</name>
</gene>
<evidence type="ECO:0000256" key="1">
    <source>
        <dbReference type="SAM" id="MobiDB-lite"/>
    </source>
</evidence>
<dbReference type="InterPro" id="IPR039564">
    <property type="entry name" value="Peptidase_C39-like"/>
</dbReference>
<keyword evidence="4" id="KW-1185">Reference proteome</keyword>
<feature type="domain" description="Peptidase C39-like" evidence="2">
    <location>
        <begin position="129"/>
        <end position="259"/>
    </location>
</feature>
<feature type="region of interest" description="Disordered" evidence="1">
    <location>
        <begin position="1"/>
        <end position="104"/>
    </location>
</feature>
<dbReference type="Pfam" id="PF13529">
    <property type="entry name" value="Peptidase_C39_2"/>
    <property type="match status" value="1"/>
</dbReference>
<feature type="compositionally biased region" description="Pro residues" evidence="1">
    <location>
        <begin position="54"/>
        <end position="78"/>
    </location>
</feature>
<reference evidence="4" key="1">
    <citation type="submission" date="2016-10" db="EMBL/GenBank/DDBJ databases">
        <authorList>
            <person name="Varghese N."/>
            <person name="Submissions S."/>
        </authorList>
    </citation>
    <scope>NUCLEOTIDE SEQUENCE [LARGE SCALE GENOMIC DNA]</scope>
    <source>
        <strain evidence="4">DSM 44498</strain>
    </source>
</reference>
<name>A0A1H4IH83_9NOCA</name>
<dbReference type="OrthoDB" id="461196at2"/>
<dbReference type="Proteomes" id="UP000183561">
    <property type="component" value="Unassembled WGS sequence"/>
</dbReference>
<organism evidence="3 4">
    <name type="scientific">Rhodococcus koreensis</name>
    <dbReference type="NCBI Taxonomy" id="99653"/>
    <lineage>
        <taxon>Bacteria</taxon>
        <taxon>Bacillati</taxon>
        <taxon>Actinomycetota</taxon>
        <taxon>Actinomycetes</taxon>
        <taxon>Mycobacteriales</taxon>
        <taxon>Nocardiaceae</taxon>
        <taxon>Rhodococcus</taxon>
    </lineage>
</organism>
<dbReference type="Gene3D" id="3.90.70.10">
    <property type="entry name" value="Cysteine proteinases"/>
    <property type="match status" value="1"/>
</dbReference>
<evidence type="ECO:0000259" key="2">
    <source>
        <dbReference type="Pfam" id="PF13529"/>
    </source>
</evidence>
<sequence length="319" mass="33794">MDDTISDLEDRNASLWGPGPELDEPVLDPGFVDESSPVFPDDTTTGLPYDDVTPTPPTAPDLPPASPEADLPPAPPEPDLSTLPPVAPEPDLSAVPPAEPEPELVPYPEPAAAPQDGVYGSPTQWTTSWFFQELDGYCGPSSAAQLVSEYTGLDITDPQQLMDRALALGLMANGDPSQGMTLPNLEVLLEDQGVPCHIENSSLDDLKGKLEGGYGVIAMVDSGEIWTPGEEIGEDDQPDHFLVVAGIDEARGVVILSDPGSPTGNQLEVPIAQFEGAWQDSGCQMLTADEVDPDLAPRDTPADPTAMALDQRPWAMLPL</sequence>
<evidence type="ECO:0000313" key="3">
    <source>
        <dbReference type="EMBL" id="SEB33469.1"/>
    </source>
</evidence>
<protein>
    <submittedName>
        <fullName evidence="3">Peptidase_C39 like family protein</fullName>
    </submittedName>
</protein>
<evidence type="ECO:0000313" key="4">
    <source>
        <dbReference type="Proteomes" id="UP000183561"/>
    </source>
</evidence>
<dbReference type="RefSeq" id="WP_072950648.1">
    <property type="nucleotide sequence ID" value="NZ_FNSV01000004.1"/>
</dbReference>
<dbReference type="EMBL" id="FNSV01000004">
    <property type="protein sequence ID" value="SEB33469.1"/>
    <property type="molecule type" value="Genomic_DNA"/>
</dbReference>
<proteinExistence type="predicted"/>
<accession>A0A1H4IH83</accession>